<dbReference type="InParanoid" id="D2VEV7"/>
<dbReference type="InterPro" id="IPR011009">
    <property type="entry name" value="Kinase-like_dom_sf"/>
</dbReference>
<dbReference type="GO" id="GO:0004674">
    <property type="term" value="F:protein serine/threonine kinase activity"/>
    <property type="evidence" value="ECO:0007669"/>
    <property type="project" value="UniProtKB-EC"/>
</dbReference>
<evidence type="ECO:0000313" key="7">
    <source>
        <dbReference type="EMBL" id="EFC44669.1"/>
    </source>
</evidence>
<name>D2VEV7_NAEGR</name>
<dbReference type="GeneID" id="8848597"/>
<dbReference type="GO" id="GO:0005524">
    <property type="term" value="F:ATP binding"/>
    <property type="evidence" value="ECO:0007669"/>
    <property type="project" value="UniProtKB-KW"/>
</dbReference>
<dbReference type="EC" id="2.7.11.1" evidence="1"/>
<evidence type="ECO:0000256" key="2">
    <source>
        <dbReference type="ARBA" id="ARBA00022679"/>
    </source>
</evidence>
<keyword evidence="8" id="KW-1185">Reference proteome</keyword>
<dbReference type="VEuPathDB" id="AmoebaDB:NAEGRDRAFT_33549"/>
<keyword evidence="4" id="KW-0418">Kinase</keyword>
<dbReference type="SUPFAM" id="SSF56112">
    <property type="entry name" value="Protein kinase-like (PK-like)"/>
    <property type="match status" value="1"/>
</dbReference>
<evidence type="ECO:0000256" key="5">
    <source>
        <dbReference type="ARBA" id="ARBA00022840"/>
    </source>
</evidence>
<dbReference type="InterPro" id="IPR000719">
    <property type="entry name" value="Prot_kinase_dom"/>
</dbReference>
<dbReference type="PANTHER" id="PTHR43671:SF13">
    <property type="entry name" value="SERINE_THREONINE-PROTEIN KINASE NEK2"/>
    <property type="match status" value="1"/>
</dbReference>
<gene>
    <name evidence="7" type="ORF">NAEGRDRAFT_33549</name>
</gene>
<dbReference type="PROSITE" id="PS00108">
    <property type="entry name" value="PROTEIN_KINASE_ST"/>
    <property type="match status" value="1"/>
</dbReference>
<evidence type="ECO:0000256" key="1">
    <source>
        <dbReference type="ARBA" id="ARBA00012513"/>
    </source>
</evidence>
<dbReference type="PIRSF" id="PIRSF000654">
    <property type="entry name" value="Integrin-linked_kinase"/>
    <property type="match status" value="1"/>
</dbReference>
<dbReference type="InterPro" id="IPR008271">
    <property type="entry name" value="Ser/Thr_kinase_AS"/>
</dbReference>
<evidence type="ECO:0000313" key="8">
    <source>
        <dbReference type="Proteomes" id="UP000006671"/>
    </source>
</evidence>
<dbReference type="EMBL" id="GG738867">
    <property type="protein sequence ID" value="EFC44669.1"/>
    <property type="molecule type" value="Genomic_DNA"/>
</dbReference>
<dbReference type="RefSeq" id="XP_002677413.1">
    <property type="nucleotide sequence ID" value="XM_002677367.1"/>
</dbReference>
<keyword evidence="5" id="KW-0067">ATP-binding</keyword>
<dbReference type="PROSITE" id="PS50011">
    <property type="entry name" value="PROTEIN_KINASE_DOM"/>
    <property type="match status" value="1"/>
</dbReference>
<dbReference type="OrthoDB" id="541276at2759"/>
<dbReference type="Gene3D" id="1.10.510.10">
    <property type="entry name" value="Transferase(Phosphotransferase) domain 1"/>
    <property type="match status" value="1"/>
</dbReference>
<evidence type="ECO:0000259" key="6">
    <source>
        <dbReference type="PROSITE" id="PS50011"/>
    </source>
</evidence>
<organism evidence="8">
    <name type="scientific">Naegleria gruberi</name>
    <name type="common">Amoeba</name>
    <dbReference type="NCBI Taxonomy" id="5762"/>
    <lineage>
        <taxon>Eukaryota</taxon>
        <taxon>Discoba</taxon>
        <taxon>Heterolobosea</taxon>
        <taxon>Tetramitia</taxon>
        <taxon>Eutetramitia</taxon>
        <taxon>Vahlkampfiidae</taxon>
        <taxon>Naegleria</taxon>
    </lineage>
</organism>
<accession>D2VEV7</accession>
<dbReference type="OMA" id="FMHERRA"/>
<reference evidence="7 8" key="1">
    <citation type="journal article" date="2010" name="Cell">
        <title>The genome of Naegleria gruberi illuminates early eukaryotic versatility.</title>
        <authorList>
            <person name="Fritz-Laylin L.K."/>
            <person name="Prochnik S.E."/>
            <person name="Ginger M.L."/>
            <person name="Dacks J.B."/>
            <person name="Carpenter M.L."/>
            <person name="Field M.C."/>
            <person name="Kuo A."/>
            <person name="Paredez A."/>
            <person name="Chapman J."/>
            <person name="Pham J."/>
            <person name="Shu S."/>
            <person name="Neupane R."/>
            <person name="Cipriano M."/>
            <person name="Mancuso J."/>
            <person name="Tu H."/>
            <person name="Salamov A."/>
            <person name="Lindquist E."/>
            <person name="Shapiro H."/>
            <person name="Lucas S."/>
            <person name="Grigoriev I.V."/>
            <person name="Cande W.Z."/>
            <person name="Fulton C."/>
            <person name="Rokhsar D.S."/>
            <person name="Dawson S.C."/>
        </authorList>
    </citation>
    <scope>NUCLEOTIDE SEQUENCE [LARGE SCALE GENOMIC DNA]</scope>
    <source>
        <strain evidence="7 8">NEG-M</strain>
    </source>
</reference>
<sequence length="281" mass="31658">MIISSSANSSVGSNIANPFSRYSNIIRIGQGAFGSVYKVTDSKTNKLKAIKIVKFENLTDLNTIMKEASQLSNINHPNIIKVNDYFITNDNLLIIDTDYYESGDLTKLKQEICSEKIIKQILKQMLTALRFVHEEMHIIHRDIKPTNIFIKKLSSENIDIVLADFGLAKKYQEMTGQSYVGTPLFMSPEVALGSSYSFNTDIFSLGVSIYQIMTNDQATSISNMLMGNQSENATKILTNQMKESSQSEYSEELIEIVLKMLEKDANQRPSASQLLSLKYFK</sequence>
<dbReference type="SMART" id="SM00220">
    <property type="entry name" value="S_TKc"/>
    <property type="match status" value="1"/>
</dbReference>
<evidence type="ECO:0000256" key="3">
    <source>
        <dbReference type="ARBA" id="ARBA00022741"/>
    </source>
</evidence>
<dbReference type="AlphaFoldDB" id="D2VEV7"/>
<dbReference type="eggNOG" id="KOG0589">
    <property type="taxonomic scope" value="Eukaryota"/>
</dbReference>
<proteinExistence type="predicted"/>
<dbReference type="KEGG" id="ngr:NAEGRDRAFT_33549"/>
<protein>
    <recommendedName>
        <fullName evidence="1">non-specific serine/threonine protein kinase</fullName>
        <ecNumber evidence="1">2.7.11.1</ecNumber>
    </recommendedName>
</protein>
<keyword evidence="3" id="KW-0547">Nucleotide-binding</keyword>
<evidence type="ECO:0000256" key="4">
    <source>
        <dbReference type="ARBA" id="ARBA00022777"/>
    </source>
</evidence>
<dbReference type="Pfam" id="PF00069">
    <property type="entry name" value="Pkinase"/>
    <property type="match status" value="1"/>
</dbReference>
<dbReference type="PANTHER" id="PTHR43671">
    <property type="entry name" value="SERINE/THREONINE-PROTEIN KINASE NEK"/>
    <property type="match status" value="1"/>
</dbReference>
<keyword evidence="2" id="KW-0808">Transferase</keyword>
<dbReference type="Proteomes" id="UP000006671">
    <property type="component" value="Unassembled WGS sequence"/>
</dbReference>
<dbReference type="STRING" id="5762.D2VEV7"/>
<dbReference type="InterPro" id="IPR050660">
    <property type="entry name" value="NEK_Ser/Thr_kinase"/>
</dbReference>
<dbReference type="Gene3D" id="3.30.200.20">
    <property type="entry name" value="Phosphorylase Kinase, domain 1"/>
    <property type="match status" value="1"/>
</dbReference>
<feature type="domain" description="Protein kinase" evidence="6">
    <location>
        <begin position="22"/>
        <end position="280"/>
    </location>
</feature>